<gene>
    <name evidence="1" type="ORF">S01H1_57437</name>
</gene>
<sequence>MAIQRIGKSSSFRAMPADLGAAKNYQILAGVADQF</sequence>
<comment type="caution">
    <text evidence="1">The sequence shown here is derived from an EMBL/GenBank/DDBJ whole genome shotgun (WGS) entry which is preliminary data.</text>
</comment>
<feature type="non-terminal residue" evidence="1">
    <location>
        <position position="35"/>
    </location>
</feature>
<dbReference type="AlphaFoldDB" id="X0WSZ4"/>
<accession>X0WSZ4</accession>
<proteinExistence type="predicted"/>
<name>X0WSZ4_9ZZZZ</name>
<reference evidence="1" key="1">
    <citation type="journal article" date="2014" name="Front. Microbiol.">
        <title>High frequency of phylogenetically diverse reductive dehalogenase-homologous genes in deep subseafloor sedimentary metagenomes.</title>
        <authorList>
            <person name="Kawai M."/>
            <person name="Futagami T."/>
            <person name="Toyoda A."/>
            <person name="Takaki Y."/>
            <person name="Nishi S."/>
            <person name="Hori S."/>
            <person name="Arai W."/>
            <person name="Tsubouchi T."/>
            <person name="Morono Y."/>
            <person name="Uchiyama I."/>
            <person name="Ito T."/>
            <person name="Fujiyama A."/>
            <person name="Inagaki F."/>
            <person name="Takami H."/>
        </authorList>
    </citation>
    <scope>NUCLEOTIDE SEQUENCE</scope>
    <source>
        <strain evidence="1">Expedition CK06-06</strain>
    </source>
</reference>
<dbReference type="EMBL" id="BARS01037457">
    <property type="protein sequence ID" value="GAG26327.1"/>
    <property type="molecule type" value="Genomic_DNA"/>
</dbReference>
<organism evidence="1">
    <name type="scientific">marine sediment metagenome</name>
    <dbReference type="NCBI Taxonomy" id="412755"/>
    <lineage>
        <taxon>unclassified sequences</taxon>
        <taxon>metagenomes</taxon>
        <taxon>ecological metagenomes</taxon>
    </lineage>
</organism>
<evidence type="ECO:0000313" key="1">
    <source>
        <dbReference type="EMBL" id="GAG26327.1"/>
    </source>
</evidence>
<protein>
    <submittedName>
        <fullName evidence="1">Uncharacterized protein</fullName>
    </submittedName>
</protein>